<dbReference type="InterPro" id="IPR013083">
    <property type="entry name" value="Znf_RING/FYVE/PHD"/>
</dbReference>
<keyword evidence="3 4" id="KW-0862">Zinc</keyword>
<feature type="domain" description="TRAF-type" evidence="6">
    <location>
        <begin position="556"/>
        <end position="630"/>
    </location>
</feature>
<dbReference type="PROSITE" id="PS50835">
    <property type="entry name" value="IG_LIKE"/>
    <property type="match status" value="1"/>
</dbReference>
<dbReference type="Gene3D" id="3.30.40.10">
    <property type="entry name" value="Zinc/RING finger domain, C3HC4 (zinc finger)"/>
    <property type="match status" value="1"/>
</dbReference>
<feature type="compositionally biased region" description="Low complexity" evidence="5">
    <location>
        <begin position="1248"/>
        <end position="1268"/>
    </location>
</feature>
<dbReference type="InterPro" id="IPR007110">
    <property type="entry name" value="Ig-like_dom"/>
</dbReference>
<feature type="compositionally biased region" description="Basic and acidic residues" evidence="5">
    <location>
        <begin position="1058"/>
        <end position="1068"/>
    </location>
</feature>
<dbReference type="Pfam" id="PF12742">
    <property type="entry name" value="Gryzun-like"/>
    <property type="match status" value="1"/>
</dbReference>
<keyword evidence="9" id="KW-1185">Reference proteome</keyword>
<evidence type="ECO:0000256" key="4">
    <source>
        <dbReference type="PROSITE-ProRule" id="PRU00207"/>
    </source>
</evidence>
<dbReference type="PANTHER" id="PTHR14374:SF0">
    <property type="entry name" value="TRAFFICKING PROTEIN PARTICLE COMPLEX SUBUNIT 11"/>
    <property type="match status" value="1"/>
</dbReference>
<name>A0AAU9WDX2_9CNID</name>
<dbReference type="Pfam" id="PF21366">
    <property type="entry name" value="TRAFD1-XIAF1_ZnF"/>
    <property type="match status" value="1"/>
</dbReference>
<proteinExistence type="predicted"/>
<feature type="compositionally biased region" description="Basic and acidic residues" evidence="5">
    <location>
        <begin position="1007"/>
        <end position="1018"/>
    </location>
</feature>
<comment type="caution">
    <text evidence="8">The sequence shown here is derived from an EMBL/GenBank/DDBJ whole genome shotgun (WGS) entry which is preliminary data.</text>
</comment>
<organism evidence="8 9">
    <name type="scientific">Pocillopora meandrina</name>
    <dbReference type="NCBI Taxonomy" id="46732"/>
    <lineage>
        <taxon>Eukaryota</taxon>
        <taxon>Metazoa</taxon>
        <taxon>Cnidaria</taxon>
        <taxon>Anthozoa</taxon>
        <taxon>Hexacorallia</taxon>
        <taxon>Scleractinia</taxon>
        <taxon>Astrocoeniina</taxon>
        <taxon>Pocilloporidae</taxon>
        <taxon>Pocillopora</taxon>
    </lineage>
</organism>
<evidence type="ECO:0000256" key="3">
    <source>
        <dbReference type="ARBA" id="ARBA00022833"/>
    </source>
</evidence>
<evidence type="ECO:0000256" key="2">
    <source>
        <dbReference type="ARBA" id="ARBA00022771"/>
    </source>
</evidence>
<dbReference type="GO" id="GO:0008270">
    <property type="term" value="F:zinc ion binding"/>
    <property type="evidence" value="ECO:0007669"/>
    <property type="project" value="UniProtKB-KW"/>
</dbReference>
<protein>
    <submittedName>
        <fullName evidence="8">Uncharacterized protein</fullName>
    </submittedName>
</protein>
<dbReference type="EMBL" id="CALNXJ010000011">
    <property type="protein sequence ID" value="CAH3108419.1"/>
    <property type="molecule type" value="Genomic_DNA"/>
</dbReference>
<feature type="compositionally biased region" description="Low complexity" evidence="5">
    <location>
        <begin position="1218"/>
        <end position="1235"/>
    </location>
</feature>
<feature type="compositionally biased region" description="Polar residues" evidence="5">
    <location>
        <begin position="1294"/>
        <end position="1307"/>
    </location>
</feature>
<feature type="compositionally biased region" description="Polar residues" evidence="5">
    <location>
        <begin position="1236"/>
        <end position="1247"/>
    </location>
</feature>
<evidence type="ECO:0000256" key="5">
    <source>
        <dbReference type="SAM" id="MobiDB-lite"/>
    </source>
</evidence>
<dbReference type="Proteomes" id="UP001159428">
    <property type="component" value="Unassembled WGS sequence"/>
</dbReference>
<keyword evidence="2 4" id="KW-0863">Zinc-finger</keyword>
<accession>A0AAU9WDX2</accession>
<feature type="zinc finger region" description="TRAF-type" evidence="4">
    <location>
        <begin position="556"/>
        <end position="630"/>
    </location>
</feature>
<evidence type="ECO:0000256" key="1">
    <source>
        <dbReference type="ARBA" id="ARBA00022723"/>
    </source>
</evidence>
<feature type="compositionally biased region" description="Basic and acidic residues" evidence="5">
    <location>
        <begin position="1191"/>
        <end position="1217"/>
    </location>
</feature>
<feature type="domain" description="Ig-like" evidence="7">
    <location>
        <begin position="339"/>
        <end position="453"/>
    </location>
</feature>
<feature type="region of interest" description="Disordered" evidence="5">
    <location>
        <begin position="756"/>
        <end position="779"/>
    </location>
</feature>
<gene>
    <name evidence="8" type="ORF">PMEA_00002540</name>
</gene>
<evidence type="ECO:0000259" key="6">
    <source>
        <dbReference type="PROSITE" id="PS50145"/>
    </source>
</evidence>
<feature type="compositionally biased region" description="Basic and acidic residues" evidence="5">
    <location>
        <begin position="1105"/>
        <end position="1131"/>
    </location>
</feature>
<dbReference type="InterPro" id="IPR049439">
    <property type="entry name" value="TRAFD1-XIAF1_Znf"/>
</dbReference>
<sequence length="1315" mass="147423">MECKAVFDSVSTTADSTILLQIYLRVSCPFPIRFSKIAVFFSNQFYNQQCVVETGSAQGEGGLYLLPAKTKVIPFQLVPQPEDVGKLLQVTSVALELGSRESRCAALVWSGWGGETGNQNLPFVSYGLKSASKEDQFDWDELKVISKIKIEPRKPRVNITLKHEPPALVNELYGLQLVVESLEDTPLKDVRVWLGFQDEQESPERGALIYSEVPSADQAERDATNVLEFTVDGMTDKIERSYFVKCSQVGSRTVTAKITYTVDVQVEPNSSPVTCTCAKEESVVIKTVMPFEISLSLTNLKLERLDQLFEEEPFLLLAGIKCTSPWPVTMVTTTLNMSPEVNIVGEEMGSQLQGISLQQGESASECYCLAVKEGVSKMKVVNIGSLALQWRRTSAADKFPVVVTELTFPSVTVESVPFAIQADLPAYGCVQSPLFVSYLVRNRTLQVQEVEVTVEPSDAFMYSGHKQIQFRLLPTGDHRLKFSLYPLYAGFLTLPKLHFKLPRFQVSWDEHTQKLVPTNVFIKRFTALKMDEEEEVKTEYCSNCKRDIPAANFVMHVNHCQRNLMLCKECGEPIPISQQEEHFEEYHAKEQCECGELVEKINLDDHKEKDCPNRKVECEYCELTLPFSKMSSHVEYCGSRTQKCDACHRFIQIKDFTEHENSGCQYPIKEESKQLPHSKPRHEIFSGVPVDMFNGMGEIDSSDAEYRFNPFLAAINGFGQILTSGLGTPPFGDAHMNPRGGAAHYGFDENGMFGKHGVVSRGASKGQGSQNPEADHRNFQDFDEINDEYARDVDDDEILAAAYQADEFGYVDGDSEWMSAAEVDKHVPYTKSTLLPDSDNLDKTQLPCEFCGNLFSVESLILHQSGCQLRSLDSISGVAPPFGGNRRNRHYLPQYDDSVYAGVERRNSFERELQNNHTELDKSGRKCPEDDTFLPCEFCQELFPFDNLILHQAVCDAGPASRAPSTLPPLNNSPSALFDGSTHGPLPSKTRPIVRIGSKSRPSRPVYESKRRSPKSWDDFIPGDLDSRELTPENSSPKVNFTPDDGRAPGRDVRHKSEKYNDRTREPDNVPMNNALKRPERKTRESRPIRGQPVLRNNDLVTNKPPRDLVHHGKDRMVHSKELKRQPESRSDASTFHKTSAARLREDDSYLGKTNSGSKSSLMTEVTKPPAVRQIEITAHVKSRQAGTVNERSRRDLEHKMGIQNHRSEETRSKQRPTDTSSSASRVSTSVSNRTKPTGQLPQFNQPSFSVTGSSAQSSSSYSRRNPSALHLPEREIRPNRGKPRSQGHPESVRPSNTPASTAPRKSSSTRKKIV</sequence>
<keyword evidence="1 4" id="KW-0479">Metal-binding</keyword>
<dbReference type="PANTHER" id="PTHR14374">
    <property type="entry name" value="FOIE GRAS"/>
    <property type="match status" value="1"/>
</dbReference>
<evidence type="ECO:0000259" key="7">
    <source>
        <dbReference type="PROSITE" id="PS50835"/>
    </source>
</evidence>
<dbReference type="PROSITE" id="PS50145">
    <property type="entry name" value="ZF_TRAF"/>
    <property type="match status" value="1"/>
</dbReference>
<feature type="compositionally biased region" description="Polar residues" evidence="5">
    <location>
        <begin position="1152"/>
        <end position="1164"/>
    </location>
</feature>
<dbReference type="InterPro" id="IPR025876">
    <property type="entry name" value="TRAPPC11_C"/>
</dbReference>
<dbReference type="InterPro" id="IPR001293">
    <property type="entry name" value="Znf_TRAF"/>
</dbReference>
<evidence type="ECO:0000313" key="9">
    <source>
        <dbReference type="Proteomes" id="UP001159428"/>
    </source>
</evidence>
<evidence type="ECO:0000313" key="8">
    <source>
        <dbReference type="EMBL" id="CAH3108419.1"/>
    </source>
</evidence>
<feature type="region of interest" description="Disordered" evidence="5">
    <location>
        <begin position="959"/>
        <end position="1315"/>
    </location>
</feature>
<feature type="compositionally biased region" description="Low complexity" evidence="5">
    <location>
        <begin position="963"/>
        <end position="977"/>
    </location>
</feature>
<reference evidence="8 9" key="1">
    <citation type="submission" date="2022-05" db="EMBL/GenBank/DDBJ databases">
        <authorList>
            <consortium name="Genoscope - CEA"/>
            <person name="William W."/>
        </authorList>
    </citation>
    <scope>NUCLEOTIDE SEQUENCE [LARGE SCALE GENOMIC DNA]</scope>
</reference>